<evidence type="ECO:0000256" key="4">
    <source>
        <dbReference type="ARBA" id="ARBA00022840"/>
    </source>
</evidence>
<dbReference type="Proteomes" id="UP001530315">
    <property type="component" value="Unassembled WGS sequence"/>
</dbReference>
<feature type="domain" description="Protein kinase" evidence="5">
    <location>
        <begin position="383"/>
        <end position="651"/>
    </location>
</feature>
<dbReference type="InterPro" id="IPR001245">
    <property type="entry name" value="Ser-Thr/Tyr_kinase_cat_dom"/>
</dbReference>
<evidence type="ECO:0000256" key="1">
    <source>
        <dbReference type="ARBA" id="ARBA00022679"/>
    </source>
</evidence>
<dbReference type="Gene3D" id="1.10.510.10">
    <property type="entry name" value="Transferase(Phosphotransferase) domain 1"/>
    <property type="match status" value="1"/>
</dbReference>
<gene>
    <name evidence="6" type="ORF">ACHAW5_006919</name>
</gene>
<keyword evidence="1" id="KW-0808">Transferase</keyword>
<evidence type="ECO:0000313" key="6">
    <source>
        <dbReference type="EMBL" id="KAL3773435.1"/>
    </source>
</evidence>
<dbReference type="GO" id="GO:0005524">
    <property type="term" value="F:ATP binding"/>
    <property type="evidence" value="ECO:0007669"/>
    <property type="project" value="UniProtKB-KW"/>
</dbReference>
<keyword evidence="3" id="KW-0418">Kinase</keyword>
<reference evidence="6 7" key="1">
    <citation type="submission" date="2024-10" db="EMBL/GenBank/DDBJ databases">
        <title>Updated reference genomes for cyclostephanoid diatoms.</title>
        <authorList>
            <person name="Roberts W.R."/>
            <person name="Alverson A.J."/>
        </authorList>
    </citation>
    <scope>NUCLEOTIDE SEQUENCE [LARGE SCALE GENOMIC DNA]</scope>
    <source>
        <strain evidence="6 7">AJA276-08</strain>
    </source>
</reference>
<evidence type="ECO:0000256" key="2">
    <source>
        <dbReference type="ARBA" id="ARBA00022741"/>
    </source>
</evidence>
<evidence type="ECO:0000313" key="7">
    <source>
        <dbReference type="Proteomes" id="UP001530315"/>
    </source>
</evidence>
<dbReference type="PROSITE" id="PS50011">
    <property type="entry name" value="PROTEIN_KINASE_DOM"/>
    <property type="match status" value="1"/>
</dbReference>
<dbReference type="AlphaFoldDB" id="A0ABD3NBI8"/>
<comment type="caution">
    <text evidence="6">The sequence shown here is derived from an EMBL/GenBank/DDBJ whole genome shotgun (WGS) entry which is preliminary data.</text>
</comment>
<keyword evidence="2" id="KW-0547">Nucleotide-binding</keyword>
<dbReference type="PANTHER" id="PTHR44329">
    <property type="entry name" value="SERINE/THREONINE-PROTEIN KINASE TNNI3K-RELATED"/>
    <property type="match status" value="1"/>
</dbReference>
<dbReference type="SUPFAM" id="SSF56112">
    <property type="entry name" value="Protein kinase-like (PK-like)"/>
    <property type="match status" value="1"/>
</dbReference>
<sequence length="702" mass="79168">MVAHAPMQPVLRLIHCIQKERGASCALVGSLGQSNSSEGALGEQQYESYLRSARTASNSAMSSFYNSPLWHNVHAKSDEMINLEIASMLQEVRHLVDGGMEDDNDCLFFHDVVVAYNNFLSCLIQVFVINEVSHRKTGEQRKFSDPKTRNESRRNAKVALSLLDLILSFVKLKESLGMERATLSGLMVIESIDVTKAINDCARLNIVVNDLVMVVENQHQIMRDLRKQFGLSVFGSHLKSNTTMGEVVRNDDNPRPEEADIFLDGNYCALLRLVGDSIRPSDAMLSLQEHIRKDFDIDGFRRAMPMDEFWYAITLYMDRLHAMELYILEEMENCEGSYDNLDLLSLHDEKLAQNQRQQSILPLRSRDEKKPALEEWEIGLGDVEFHKRIGRGSAGTTYLGRYCKQDVAIKVASTSEMGLYGFTAELMSLKKLHHTNIIRFLGAIYNPSPLTYCLVLEYCDGGDLAVALAGDTPPRFFTNVTSGVANGMFYLHRMKYMHRDIKPSNVLLSGDPKAGKFVAKLTDFGLAVKVQNSSARNGQELTAETGTYRYMAPEVIRHECYNYAADVFSFGLLMWEIVTHERPFEPMSQIEAAGSVALEGKRPPFPKSIPPAVRDLIDKCWAEKPCERMEVEQIIKCLGDLTGNMTAESWLAAPSGHPVYRDVDVQIAPQNQQYSRIEDIKLQPEKKKTSMLKSGIFRKKKS</sequence>
<evidence type="ECO:0000259" key="5">
    <source>
        <dbReference type="PROSITE" id="PS50011"/>
    </source>
</evidence>
<organism evidence="6 7">
    <name type="scientific">Stephanodiscus triporus</name>
    <dbReference type="NCBI Taxonomy" id="2934178"/>
    <lineage>
        <taxon>Eukaryota</taxon>
        <taxon>Sar</taxon>
        <taxon>Stramenopiles</taxon>
        <taxon>Ochrophyta</taxon>
        <taxon>Bacillariophyta</taxon>
        <taxon>Coscinodiscophyceae</taxon>
        <taxon>Thalassiosirophycidae</taxon>
        <taxon>Stephanodiscales</taxon>
        <taxon>Stephanodiscaceae</taxon>
        <taxon>Stephanodiscus</taxon>
    </lineage>
</organism>
<dbReference type="EMBL" id="JALLAZ020001532">
    <property type="protein sequence ID" value="KAL3773435.1"/>
    <property type="molecule type" value="Genomic_DNA"/>
</dbReference>
<dbReference type="InterPro" id="IPR000719">
    <property type="entry name" value="Prot_kinase_dom"/>
</dbReference>
<name>A0ABD3NBI8_9STRA</name>
<dbReference type="CDD" id="cd13999">
    <property type="entry name" value="STKc_MAP3K-like"/>
    <property type="match status" value="1"/>
</dbReference>
<dbReference type="PRINTS" id="PR00109">
    <property type="entry name" value="TYRKINASE"/>
</dbReference>
<dbReference type="InterPro" id="IPR008271">
    <property type="entry name" value="Ser/Thr_kinase_AS"/>
</dbReference>
<proteinExistence type="predicted"/>
<dbReference type="PROSITE" id="PS00108">
    <property type="entry name" value="PROTEIN_KINASE_ST"/>
    <property type="match status" value="1"/>
</dbReference>
<dbReference type="Gene3D" id="3.30.200.20">
    <property type="entry name" value="Phosphorylase Kinase, domain 1"/>
    <property type="match status" value="1"/>
</dbReference>
<keyword evidence="4" id="KW-0067">ATP-binding</keyword>
<protein>
    <recommendedName>
        <fullName evidence="5">Protein kinase domain-containing protein</fullName>
    </recommendedName>
</protein>
<dbReference type="PANTHER" id="PTHR44329:SF288">
    <property type="entry name" value="MITOGEN-ACTIVATED PROTEIN KINASE KINASE KINASE 20"/>
    <property type="match status" value="1"/>
</dbReference>
<dbReference type="InterPro" id="IPR051681">
    <property type="entry name" value="Ser/Thr_Kinases-Pseudokinases"/>
</dbReference>
<dbReference type="SMART" id="SM00220">
    <property type="entry name" value="S_TKc"/>
    <property type="match status" value="1"/>
</dbReference>
<dbReference type="GO" id="GO:0016301">
    <property type="term" value="F:kinase activity"/>
    <property type="evidence" value="ECO:0007669"/>
    <property type="project" value="UniProtKB-KW"/>
</dbReference>
<keyword evidence="7" id="KW-1185">Reference proteome</keyword>
<dbReference type="InterPro" id="IPR011009">
    <property type="entry name" value="Kinase-like_dom_sf"/>
</dbReference>
<accession>A0ABD3NBI8</accession>
<dbReference type="Pfam" id="PF07714">
    <property type="entry name" value="PK_Tyr_Ser-Thr"/>
    <property type="match status" value="1"/>
</dbReference>
<evidence type="ECO:0000256" key="3">
    <source>
        <dbReference type="ARBA" id="ARBA00022777"/>
    </source>
</evidence>